<dbReference type="Proteomes" id="UP000015105">
    <property type="component" value="Chromosome 4D"/>
</dbReference>
<reference evidence="2" key="3">
    <citation type="journal article" date="2017" name="Nature">
        <title>Genome sequence of the progenitor of the wheat D genome Aegilops tauschii.</title>
        <authorList>
            <person name="Luo M.C."/>
            <person name="Gu Y.Q."/>
            <person name="Puiu D."/>
            <person name="Wang H."/>
            <person name="Twardziok S.O."/>
            <person name="Deal K.R."/>
            <person name="Huo N."/>
            <person name="Zhu T."/>
            <person name="Wang L."/>
            <person name="Wang Y."/>
            <person name="McGuire P.E."/>
            <person name="Liu S."/>
            <person name="Long H."/>
            <person name="Ramasamy R.K."/>
            <person name="Rodriguez J.C."/>
            <person name="Van S.L."/>
            <person name="Yuan L."/>
            <person name="Wang Z."/>
            <person name="Xia Z."/>
            <person name="Xiao L."/>
            <person name="Anderson O.D."/>
            <person name="Ouyang S."/>
            <person name="Liang Y."/>
            <person name="Zimin A.V."/>
            <person name="Pertea G."/>
            <person name="Qi P."/>
            <person name="Bennetzen J.L."/>
            <person name="Dai X."/>
            <person name="Dawson M.W."/>
            <person name="Muller H.G."/>
            <person name="Kugler K."/>
            <person name="Rivarola-Duarte L."/>
            <person name="Spannagl M."/>
            <person name="Mayer K.F.X."/>
            <person name="Lu F.H."/>
            <person name="Bevan M.W."/>
            <person name="Leroy P."/>
            <person name="Li P."/>
            <person name="You F.M."/>
            <person name="Sun Q."/>
            <person name="Liu Z."/>
            <person name="Lyons E."/>
            <person name="Wicker T."/>
            <person name="Salzberg S.L."/>
            <person name="Devos K.M."/>
            <person name="Dvorak J."/>
        </authorList>
    </citation>
    <scope>NUCLEOTIDE SEQUENCE [LARGE SCALE GENOMIC DNA]</scope>
    <source>
        <strain evidence="2">cv. AL8/78</strain>
    </source>
</reference>
<keyword evidence="3" id="KW-1185">Reference proteome</keyword>
<organism evidence="2 3">
    <name type="scientific">Aegilops tauschii subsp. strangulata</name>
    <name type="common">Goatgrass</name>
    <dbReference type="NCBI Taxonomy" id="200361"/>
    <lineage>
        <taxon>Eukaryota</taxon>
        <taxon>Viridiplantae</taxon>
        <taxon>Streptophyta</taxon>
        <taxon>Embryophyta</taxon>
        <taxon>Tracheophyta</taxon>
        <taxon>Spermatophyta</taxon>
        <taxon>Magnoliopsida</taxon>
        <taxon>Liliopsida</taxon>
        <taxon>Poales</taxon>
        <taxon>Poaceae</taxon>
        <taxon>BOP clade</taxon>
        <taxon>Pooideae</taxon>
        <taxon>Triticodae</taxon>
        <taxon>Triticeae</taxon>
        <taxon>Triticinae</taxon>
        <taxon>Aegilops</taxon>
    </lineage>
</organism>
<dbReference type="PANTHER" id="PTHR31390:SF2">
    <property type="entry name" value="EXPRESSED PROTEIN"/>
    <property type="match status" value="1"/>
</dbReference>
<name>A0A453J4W4_AEGTS</name>
<dbReference type="Gramene" id="AET4Gv20797400.2">
    <property type="protein sequence ID" value="AET4Gv20797400.2"/>
    <property type="gene ID" value="AET4Gv20797400"/>
</dbReference>
<dbReference type="EnsemblPlants" id="AET4Gv20797400.2">
    <property type="protein sequence ID" value="AET4Gv20797400.2"/>
    <property type="gene ID" value="AET4Gv20797400"/>
</dbReference>
<reference evidence="2" key="5">
    <citation type="journal article" date="2021" name="G3 (Bethesda)">
        <title>Aegilops tauschii genome assembly Aet v5.0 features greater sequence contiguity and improved annotation.</title>
        <authorList>
            <person name="Wang L."/>
            <person name="Zhu T."/>
            <person name="Rodriguez J.C."/>
            <person name="Deal K.R."/>
            <person name="Dubcovsky J."/>
            <person name="McGuire P.E."/>
            <person name="Lux T."/>
            <person name="Spannagl M."/>
            <person name="Mayer K.F.X."/>
            <person name="Baldrich P."/>
            <person name="Meyers B.C."/>
            <person name="Huo N."/>
            <person name="Gu Y.Q."/>
            <person name="Zhou H."/>
            <person name="Devos K.M."/>
            <person name="Bennetzen J.L."/>
            <person name="Unver T."/>
            <person name="Budak H."/>
            <person name="Gulick P.J."/>
            <person name="Galiba G."/>
            <person name="Kalapos B."/>
            <person name="Nelson D.R."/>
            <person name="Li P."/>
            <person name="You F.M."/>
            <person name="Luo M.C."/>
            <person name="Dvorak J."/>
        </authorList>
    </citation>
    <scope>NUCLEOTIDE SEQUENCE [LARGE SCALE GENOMIC DNA]</scope>
    <source>
        <strain evidence="2">cv. AL8/78</strain>
    </source>
</reference>
<evidence type="ECO:0000313" key="2">
    <source>
        <dbReference type="EnsemblPlants" id="AET4Gv20797400.2"/>
    </source>
</evidence>
<feature type="compositionally biased region" description="Low complexity" evidence="1">
    <location>
        <begin position="188"/>
        <end position="198"/>
    </location>
</feature>
<dbReference type="AlphaFoldDB" id="A0A453J4W4"/>
<protein>
    <submittedName>
        <fullName evidence="2">Uncharacterized protein</fullName>
    </submittedName>
</protein>
<evidence type="ECO:0000313" key="3">
    <source>
        <dbReference type="Proteomes" id="UP000015105"/>
    </source>
</evidence>
<dbReference type="PANTHER" id="PTHR31390">
    <property type="entry name" value="EXPRESSED PROTEIN"/>
    <property type="match status" value="1"/>
</dbReference>
<reference evidence="2" key="4">
    <citation type="submission" date="2019-03" db="UniProtKB">
        <authorList>
            <consortium name="EnsemblPlants"/>
        </authorList>
    </citation>
    <scope>IDENTIFICATION</scope>
</reference>
<evidence type="ECO:0000256" key="1">
    <source>
        <dbReference type="SAM" id="MobiDB-lite"/>
    </source>
</evidence>
<sequence length="594" mass="63295">MELVYLERRNGLRGDNAAPEFSGRSEDDHHQHLPVVAPEVQSDLALVNYRQTFPLDERKSRSCQTCHRSPCSCGGDAPRPDLCPTLPTKMMILEFLIRSLRHPTRTHNVSDLDDLISGGASAGDVTLGPSDKMMLDSLHALVNAKTRPPKSPSFFLPGAKMRKTRSRSHTITQSEILKLISPETWEMSSPGASSPSKRSAAELAAHEGTAPSCSGTACLRSNQPGLSSHPPPSSSLSAGLLQCIWKDGLPHFELSLDNPMAMYTASPVKPHGDGKAAAAADYVYLFHSDEQGKKDWMGNYSSGVSKLVGKMKVTSSLVLGSDGSRGVETEFVMYGSPDDYLRQMQSAYSAAKGKGLVKRVAEIMRSPNASSSPKHAAWGRFGRPSSPLRFDDDVREMLDAELGGAGKATGLVSLAADDLPANQEVAAIVVRERREEPAGVGGWGLKFLEKAGGAAHSESRNKNARWCISAIVPRGYHGGAASKKGGPSGLVERWRNGGRCECGGWDLGCPIRVLTNDGGGSPPPEDGAKSVELSPTSIQFQGARSGGEPAVRLVSVAEGLFILYFDAGVVSPLQCFAAGVAVVHSQAPQLHPKL</sequence>
<accession>A0A453J4W4</accession>
<feature type="region of interest" description="Disordered" evidence="1">
    <location>
        <begin position="149"/>
        <end position="216"/>
    </location>
</feature>
<proteinExistence type="predicted"/>
<dbReference type="Pfam" id="PF12043">
    <property type="entry name" value="DUF3527"/>
    <property type="match status" value="1"/>
</dbReference>
<dbReference type="InterPro" id="IPR021916">
    <property type="entry name" value="DUF3527"/>
</dbReference>
<reference evidence="3" key="1">
    <citation type="journal article" date="2014" name="Science">
        <title>Ancient hybridizations among the ancestral genomes of bread wheat.</title>
        <authorList>
            <consortium name="International Wheat Genome Sequencing Consortium,"/>
            <person name="Marcussen T."/>
            <person name="Sandve S.R."/>
            <person name="Heier L."/>
            <person name="Spannagl M."/>
            <person name="Pfeifer M."/>
            <person name="Jakobsen K.S."/>
            <person name="Wulff B.B."/>
            <person name="Steuernagel B."/>
            <person name="Mayer K.F."/>
            <person name="Olsen O.A."/>
        </authorList>
    </citation>
    <scope>NUCLEOTIDE SEQUENCE [LARGE SCALE GENOMIC DNA]</scope>
    <source>
        <strain evidence="3">cv. AL8/78</strain>
    </source>
</reference>
<reference evidence="3" key="2">
    <citation type="journal article" date="2017" name="Nat. Plants">
        <title>The Aegilops tauschii genome reveals multiple impacts of transposons.</title>
        <authorList>
            <person name="Zhao G."/>
            <person name="Zou C."/>
            <person name="Li K."/>
            <person name="Wang K."/>
            <person name="Li T."/>
            <person name="Gao L."/>
            <person name="Zhang X."/>
            <person name="Wang H."/>
            <person name="Yang Z."/>
            <person name="Liu X."/>
            <person name="Jiang W."/>
            <person name="Mao L."/>
            <person name="Kong X."/>
            <person name="Jiao Y."/>
            <person name="Jia J."/>
        </authorList>
    </citation>
    <scope>NUCLEOTIDE SEQUENCE [LARGE SCALE GENOMIC DNA]</scope>
    <source>
        <strain evidence="3">cv. AL8/78</strain>
    </source>
</reference>
<dbReference type="STRING" id="200361.A0A453J4W4"/>